<dbReference type="GO" id="GO:0032266">
    <property type="term" value="F:phosphatidylinositol-3-phosphate binding"/>
    <property type="evidence" value="ECO:0007669"/>
    <property type="project" value="UniProtKB-ARBA"/>
</dbReference>
<feature type="region of interest" description="Disordered" evidence="5">
    <location>
        <begin position="340"/>
        <end position="434"/>
    </location>
</feature>
<organism evidence="7 8">
    <name type="scientific">Zygosaccharomyces mellis</name>
    <dbReference type="NCBI Taxonomy" id="42258"/>
    <lineage>
        <taxon>Eukaryota</taxon>
        <taxon>Fungi</taxon>
        <taxon>Dikarya</taxon>
        <taxon>Ascomycota</taxon>
        <taxon>Saccharomycotina</taxon>
        <taxon>Saccharomycetes</taxon>
        <taxon>Saccharomycetales</taxon>
        <taxon>Saccharomycetaceae</taxon>
        <taxon>Zygosaccharomyces</taxon>
    </lineage>
</organism>
<gene>
    <name evidence="7" type="ORF">ZYGM_002718</name>
</gene>
<dbReference type="PROSITE" id="PS50178">
    <property type="entry name" value="ZF_FYVE"/>
    <property type="match status" value="1"/>
</dbReference>
<feature type="region of interest" description="Disordered" evidence="5">
    <location>
        <begin position="130"/>
        <end position="149"/>
    </location>
</feature>
<comment type="caution">
    <text evidence="7">The sequence shown here is derived from an EMBL/GenBank/DDBJ whole genome shotgun (WGS) entry which is preliminary data.</text>
</comment>
<evidence type="ECO:0000256" key="5">
    <source>
        <dbReference type="SAM" id="MobiDB-lite"/>
    </source>
</evidence>
<evidence type="ECO:0000256" key="4">
    <source>
        <dbReference type="PROSITE-ProRule" id="PRU00091"/>
    </source>
</evidence>
<feature type="compositionally biased region" description="Low complexity" evidence="5">
    <location>
        <begin position="130"/>
        <end position="145"/>
    </location>
</feature>
<feature type="compositionally biased region" description="Low complexity" evidence="5">
    <location>
        <begin position="346"/>
        <end position="378"/>
    </location>
</feature>
<keyword evidence="2 4" id="KW-0863">Zinc-finger</keyword>
<dbReference type="InterPro" id="IPR017455">
    <property type="entry name" value="Znf_FYVE-rel"/>
</dbReference>
<dbReference type="Proteomes" id="UP000301737">
    <property type="component" value="Unassembled WGS sequence"/>
</dbReference>
<feature type="compositionally biased region" description="Polar residues" evidence="5">
    <location>
        <begin position="1"/>
        <end position="17"/>
    </location>
</feature>
<feature type="compositionally biased region" description="Basic and acidic residues" evidence="5">
    <location>
        <begin position="65"/>
        <end position="75"/>
    </location>
</feature>
<evidence type="ECO:0000259" key="6">
    <source>
        <dbReference type="PROSITE" id="PS50178"/>
    </source>
</evidence>
<dbReference type="OrthoDB" id="10018316at2759"/>
<dbReference type="Pfam" id="PF01363">
    <property type="entry name" value="FYVE"/>
    <property type="match status" value="1"/>
</dbReference>
<dbReference type="SUPFAM" id="SSF57903">
    <property type="entry name" value="FYVE/PHD zinc finger"/>
    <property type="match status" value="1"/>
</dbReference>
<evidence type="ECO:0000256" key="3">
    <source>
        <dbReference type="ARBA" id="ARBA00022833"/>
    </source>
</evidence>
<keyword evidence="3" id="KW-0862">Zinc</keyword>
<dbReference type="PANTHER" id="PTHR23164">
    <property type="entry name" value="EARLY ENDOSOME ANTIGEN 1"/>
    <property type="match status" value="1"/>
</dbReference>
<evidence type="ECO:0000256" key="1">
    <source>
        <dbReference type="ARBA" id="ARBA00022723"/>
    </source>
</evidence>
<accession>A0A4C2EBY1</accession>
<evidence type="ECO:0000256" key="2">
    <source>
        <dbReference type="ARBA" id="ARBA00022771"/>
    </source>
</evidence>
<feature type="compositionally biased region" description="Acidic residues" evidence="5">
    <location>
        <begin position="48"/>
        <end position="57"/>
    </location>
</feature>
<reference evidence="7 8" key="1">
    <citation type="submission" date="2019-01" db="EMBL/GenBank/DDBJ databases">
        <title>Draft Genome Sequencing of Zygosaccharomyces mellis Ca-7.</title>
        <authorList>
            <person name="Shiwa Y."/>
            <person name="Kanesaki Y."/>
            <person name="Ishige T."/>
            <person name="Mura K."/>
            <person name="Hori T."/>
            <person name="Tamura T."/>
        </authorList>
    </citation>
    <scope>NUCLEOTIDE SEQUENCE [LARGE SCALE GENOMIC DNA]</scope>
    <source>
        <strain evidence="7 8">Ca-7</strain>
    </source>
</reference>
<feature type="compositionally biased region" description="Polar residues" evidence="5">
    <location>
        <begin position="379"/>
        <end position="393"/>
    </location>
</feature>
<dbReference type="GO" id="GO:0098588">
    <property type="term" value="C:bounding membrane of organelle"/>
    <property type="evidence" value="ECO:0007669"/>
    <property type="project" value="UniProtKB-ARBA"/>
</dbReference>
<dbReference type="GO" id="GO:0008270">
    <property type="term" value="F:zinc ion binding"/>
    <property type="evidence" value="ECO:0007669"/>
    <property type="project" value="UniProtKB-KW"/>
</dbReference>
<dbReference type="PANTHER" id="PTHR23164:SF30">
    <property type="entry name" value="EARLY ENDOSOME ANTIGEN 1"/>
    <property type="match status" value="1"/>
</dbReference>
<dbReference type="SMART" id="SM00064">
    <property type="entry name" value="FYVE"/>
    <property type="match status" value="1"/>
</dbReference>
<feature type="region of interest" description="Disordered" evidence="5">
    <location>
        <begin position="164"/>
        <end position="184"/>
    </location>
</feature>
<dbReference type="EMBL" id="BIMX01000013">
    <property type="protein sequence ID" value="GCE99842.1"/>
    <property type="molecule type" value="Genomic_DNA"/>
</dbReference>
<evidence type="ECO:0000313" key="7">
    <source>
        <dbReference type="EMBL" id="GCE99842.1"/>
    </source>
</evidence>
<dbReference type="AlphaFoldDB" id="A0A4C2EBY1"/>
<name>A0A4C2EBY1_9SACH</name>
<dbReference type="Gene3D" id="3.30.40.10">
    <property type="entry name" value="Zinc/RING finger domain, C3HC4 (zinc finger)"/>
    <property type="match status" value="1"/>
</dbReference>
<feature type="compositionally biased region" description="Low complexity" evidence="5">
    <location>
        <begin position="23"/>
        <end position="37"/>
    </location>
</feature>
<protein>
    <recommendedName>
        <fullName evidence="6">FYVE-type domain-containing protein</fullName>
    </recommendedName>
</protein>
<feature type="compositionally biased region" description="Low complexity" evidence="5">
    <location>
        <begin position="76"/>
        <end position="94"/>
    </location>
</feature>
<dbReference type="InterPro" id="IPR000306">
    <property type="entry name" value="Znf_FYVE"/>
</dbReference>
<feature type="domain" description="FYVE-type" evidence="6">
    <location>
        <begin position="554"/>
        <end position="622"/>
    </location>
</feature>
<evidence type="ECO:0000313" key="8">
    <source>
        <dbReference type="Proteomes" id="UP000301737"/>
    </source>
</evidence>
<keyword evidence="8" id="KW-1185">Reference proteome</keyword>
<dbReference type="CDD" id="cd15760">
    <property type="entry name" value="FYVE_scVPS27p_like"/>
    <property type="match status" value="1"/>
</dbReference>
<dbReference type="InterPro" id="IPR011011">
    <property type="entry name" value="Znf_FYVE_PHD"/>
</dbReference>
<feature type="region of interest" description="Disordered" evidence="5">
    <location>
        <begin position="1"/>
        <end position="94"/>
    </location>
</feature>
<keyword evidence="1" id="KW-0479">Metal-binding</keyword>
<feature type="compositionally biased region" description="Low complexity" evidence="5">
    <location>
        <begin position="282"/>
        <end position="293"/>
    </location>
</feature>
<proteinExistence type="predicted"/>
<sequence>MSSIHSQASDTLPQDTQAEILCQQQHEQVPQQQQQQQYNKSKTPAIQEENEDEEDADSNGNTGNRDNKYSPKTDSTRSSSSSNAASSSNGGKSVSTITFEKQKVIPPRARTHSAQSVLSTISLQPMFQHTNQNQQQMQQQQQQSNEDQRNLSCTNLARINQQIQSPAMSSIRKKGVATNDMSGRTTDEDLEIGLRLPFTDDKRLYLDANSVKQRQQQRQKQLQRKDSASLKTNGSTVVETDDIEEDDVVMQKRLTAQALRKLSHLRGSSTVGGGINQVLSGNNHNNDNNNNSHDNADTCNSNSFSYGDGDGGTIDEGNQGLEAMTHLKFGNKKVFLDPFPPVQGTSSNNNNYNSGSNINNNNNNNNNSNNNNNNSNNNATNLVSQQNSLQTARKASLEVIQQPGHQPSTLQKGRLSPIGGNTPTNTSATTRKSVKQINNPKKPLYLPAVLRDVSETNLTNEDFVRSPSPAQSLVSNNQTITSRTLPQQVQYSNQSTSASSAASIHSSNSSVIESCRRQIALWFFPGGEYSPMENRWTQLLDPPAPPTKQHWLHDSKRGSCHYCHKLFTFWERKHHCRHCGDIFCQQHLGHWLYLNSDASFIIGGGGLGTLSKICDGCLEEYENVVKNPKWKNQKLENLNQRGGLVEPMTTTTATPPKNMESINVQNTDSKEDFIGSVAGSVPADWNWSSF</sequence>
<dbReference type="InterPro" id="IPR013083">
    <property type="entry name" value="Znf_RING/FYVE/PHD"/>
</dbReference>
<feature type="compositionally biased region" description="Polar residues" evidence="5">
    <location>
        <begin position="419"/>
        <end position="434"/>
    </location>
</feature>
<feature type="region of interest" description="Disordered" evidence="5">
    <location>
        <begin position="211"/>
        <end position="236"/>
    </location>
</feature>
<feature type="region of interest" description="Disordered" evidence="5">
    <location>
        <begin position="267"/>
        <end position="304"/>
    </location>
</feature>